<dbReference type="AlphaFoldDB" id="A0ABD3WZ54"/>
<name>A0ABD3WZ54_SINWO</name>
<accession>A0ABD3WZ54</accession>
<dbReference type="Pfam" id="PF16026">
    <property type="entry name" value="MIEAP"/>
    <property type="match status" value="1"/>
</dbReference>
<keyword evidence="3" id="KW-1185">Reference proteome</keyword>
<evidence type="ECO:0000259" key="1">
    <source>
        <dbReference type="Pfam" id="PF16026"/>
    </source>
</evidence>
<dbReference type="InterPro" id="IPR031981">
    <property type="entry name" value="MIEAP_C"/>
</dbReference>
<evidence type="ECO:0000313" key="2">
    <source>
        <dbReference type="EMBL" id="KAL3879239.1"/>
    </source>
</evidence>
<feature type="domain" description="Mitochondria-eating protein C-terminal" evidence="1">
    <location>
        <begin position="17"/>
        <end position="208"/>
    </location>
</feature>
<protein>
    <recommendedName>
        <fullName evidence="1">Mitochondria-eating protein C-terminal domain-containing protein</fullName>
    </recommendedName>
</protein>
<dbReference type="EMBL" id="JBJQND010000004">
    <property type="protein sequence ID" value="KAL3879239.1"/>
    <property type="molecule type" value="Genomic_DNA"/>
</dbReference>
<sequence>MTYNNPTMIDLSDQNNPTKITDRFSELYDNQWKNAFLILEKKHQLSETDSISFLFDVLYVSLTECGKARSLRESAFKVIAEYIGAVGDDQAVKVIEVMRTLKDVRKKNVEGISQMFKKSVEERLSTKMIYKEMLPDIKPYMDECVEICTMMNIQEPPLALRGLNVSRGIQFDTSAFKAYTVSGKTIEYIVWPAVYLYFNGPILSRGVAQGISDSSNA</sequence>
<organism evidence="2 3">
    <name type="scientific">Sinanodonta woodiana</name>
    <name type="common">Chinese pond mussel</name>
    <name type="synonym">Anodonta woodiana</name>
    <dbReference type="NCBI Taxonomy" id="1069815"/>
    <lineage>
        <taxon>Eukaryota</taxon>
        <taxon>Metazoa</taxon>
        <taxon>Spiralia</taxon>
        <taxon>Lophotrochozoa</taxon>
        <taxon>Mollusca</taxon>
        <taxon>Bivalvia</taxon>
        <taxon>Autobranchia</taxon>
        <taxon>Heteroconchia</taxon>
        <taxon>Palaeoheterodonta</taxon>
        <taxon>Unionida</taxon>
        <taxon>Unionoidea</taxon>
        <taxon>Unionidae</taxon>
        <taxon>Unioninae</taxon>
        <taxon>Sinanodonta</taxon>
    </lineage>
</organism>
<reference evidence="2 3" key="1">
    <citation type="submission" date="2024-11" db="EMBL/GenBank/DDBJ databases">
        <title>Chromosome-level genome assembly of the freshwater bivalve Anodonta woodiana.</title>
        <authorList>
            <person name="Chen X."/>
        </authorList>
    </citation>
    <scope>NUCLEOTIDE SEQUENCE [LARGE SCALE GENOMIC DNA]</scope>
    <source>
        <strain evidence="2">MN2024</strain>
        <tissue evidence="2">Gills</tissue>
    </source>
</reference>
<evidence type="ECO:0000313" key="3">
    <source>
        <dbReference type="Proteomes" id="UP001634394"/>
    </source>
</evidence>
<comment type="caution">
    <text evidence="2">The sequence shown here is derived from an EMBL/GenBank/DDBJ whole genome shotgun (WGS) entry which is preliminary data.</text>
</comment>
<proteinExistence type="predicted"/>
<gene>
    <name evidence="2" type="ORF">ACJMK2_031545</name>
</gene>
<dbReference type="Proteomes" id="UP001634394">
    <property type="component" value="Unassembled WGS sequence"/>
</dbReference>